<evidence type="ECO:0000256" key="5">
    <source>
        <dbReference type="ARBA" id="ARBA00022884"/>
    </source>
</evidence>
<dbReference type="Pfam" id="PF00575">
    <property type="entry name" value="S1"/>
    <property type="match status" value="1"/>
</dbReference>
<dbReference type="Gene3D" id="3.30.1370.10">
    <property type="entry name" value="K Homology domain, type 1"/>
    <property type="match status" value="1"/>
</dbReference>
<dbReference type="InterPro" id="IPR004087">
    <property type="entry name" value="KH_dom"/>
</dbReference>
<dbReference type="FunFam" id="2.40.50.140:FF:000189">
    <property type="entry name" value="Polyribonucleotide nucleotidyltransferase, putative"/>
    <property type="match status" value="1"/>
</dbReference>
<dbReference type="InterPro" id="IPR004088">
    <property type="entry name" value="KH_dom_type_1"/>
</dbReference>
<evidence type="ECO:0000259" key="8">
    <source>
        <dbReference type="PROSITE" id="PS50126"/>
    </source>
</evidence>
<dbReference type="InterPro" id="IPR012340">
    <property type="entry name" value="NA-bd_OB-fold"/>
</dbReference>
<organism evidence="9 10">
    <name type="scientific">Ostreobium quekettii</name>
    <dbReference type="NCBI Taxonomy" id="121088"/>
    <lineage>
        <taxon>Eukaryota</taxon>
        <taxon>Viridiplantae</taxon>
        <taxon>Chlorophyta</taxon>
        <taxon>core chlorophytes</taxon>
        <taxon>Ulvophyceae</taxon>
        <taxon>TCBD clade</taxon>
        <taxon>Bryopsidales</taxon>
        <taxon>Ostreobineae</taxon>
        <taxon>Ostreobiaceae</taxon>
        <taxon>Ostreobium</taxon>
    </lineage>
</organism>
<dbReference type="GO" id="GO:0005739">
    <property type="term" value="C:mitochondrion"/>
    <property type="evidence" value="ECO:0007669"/>
    <property type="project" value="TreeGrafter"/>
</dbReference>
<dbReference type="SUPFAM" id="SSF50249">
    <property type="entry name" value="Nucleic acid-binding proteins"/>
    <property type="match status" value="1"/>
</dbReference>
<dbReference type="Gene3D" id="3.30.230.70">
    <property type="entry name" value="GHMP Kinase, N-terminal domain"/>
    <property type="match status" value="1"/>
</dbReference>
<dbReference type="Gene3D" id="2.40.50.140">
    <property type="entry name" value="Nucleic acid-binding proteins"/>
    <property type="match status" value="1"/>
</dbReference>
<dbReference type="CDD" id="cd02393">
    <property type="entry name" value="KH-I_PNPase"/>
    <property type="match status" value="1"/>
</dbReference>
<name>A0A8S1IUK4_9CHLO</name>
<gene>
    <name evidence="9" type="ORF">OSTQU699_LOCUS3885</name>
</gene>
<evidence type="ECO:0000256" key="3">
    <source>
        <dbReference type="ARBA" id="ARBA00022679"/>
    </source>
</evidence>
<evidence type="ECO:0000256" key="2">
    <source>
        <dbReference type="ARBA" id="ARBA00012416"/>
    </source>
</evidence>
<evidence type="ECO:0000313" key="9">
    <source>
        <dbReference type="EMBL" id="CAD7698524.1"/>
    </source>
</evidence>
<dbReference type="InterPro" id="IPR027408">
    <property type="entry name" value="PNPase/RNase_PH_dom_sf"/>
</dbReference>
<dbReference type="SUPFAM" id="SSF54211">
    <property type="entry name" value="Ribosomal protein S5 domain 2-like"/>
    <property type="match status" value="1"/>
</dbReference>
<reference evidence="9" key="1">
    <citation type="submission" date="2020-12" db="EMBL/GenBank/DDBJ databases">
        <authorList>
            <person name="Iha C."/>
        </authorList>
    </citation>
    <scope>NUCLEOTIDE SEQUENCE</scope>
</reference>
<dbReference type="GO" id="GO:0005829">
    <property type="term" value="C:cytosol"/>
    <property type="evidence" value="ECO:0007669"/>
    <property type="project" value="TreeGrafter"/>
</dbReference>
<dbReference type="GO" id="GO:0004654">
    <property type="term" value="F:polyribonucleotide nucleotidyltransferase activity"/>
    <property type="evidence" value="ECO:0007669"/>
    <property type="project" value="UniProtKB-EC"/>
</dbReference>
<accession>A0A8S1IUK4</accession>
<dbReference type="GO" id="GO:0000958">
    <property type="term" value="P:mitochondrial mRNA catabolic process"/>
    <property type="evidence" value="ECO:0007669"/>
    <property type="project" value="TreeGrafter"/>
</dbReference>
<dbReference type="PANTHER" id="PTHR11252">
    <property type="entry name" value="POLYRIBONUCLEOTIDE NUCLEOTIDYLTRANSFERASE"/>
    <property type="match status" value="1"/>
</dbReference>
<dbReference type="Proteomes" id="UP000708148">
    <property type="component" value="Unassembled WGS sequence"/>
</dbReference>
<dbReference type="InterPro" id="IPR036345">
    <property type="entry name" value="ExoRNase_PH_dom2_sf"/>
</dbReference>
<dbReference type="InterPro" id="IPR001247">
    <property type="entry name" value="ExoRNase_PH_dom1"/>
</dbReference>
<dbReference type="OrthoDB" id="437922at2759"/>
<dbReference type="CDD" id="cd11364">
    <property type="entry name" value="RNase_PH_PNPase_2"/>
    <property type="match status" value="1"/>
</dbReference>
<dbReference type="GO" id="GO:0009570">
    <property type="term" value="C:chloroplast stroma"/>
    <property type="evidence" value="ECO:0007669"/>
    <property type="project" value="TreeGrafter"/>
</dbReference>
<comment type="similarity">
    <text evidence="1">Belongs to the polyribonucleotide nucleotidyltransferase family.</text>
</comment>
<sequence>MVLSARCPPAQVDLLPVVHGSALFGRGETQSLCTATVGGEGDTQVEDDVMGMATRSLFVHYTFPSFAVNETRKAGGLSRRELGHGRLAERALRPVMPDIDQFPFPVRLTAETLSSNGSSSMAAVCAGSLALKNAGVPIKSLVAGVSIGLITDAQIDYAQQESGGAFHSESRESPGRVGRHVLLTDIQGLEDHLGCMDFKIAGTAAGITATQLDTKFPGVPVGIVTEALQPSLKARRQILEAMGGCLQRGRRQRKPKFGTVEVDKDLAGILIGPRGRTIQGMQAATGARLILRSEAKEMAIYAPTEQQYDRAETAILDVQGANIREGDVYDVKVVTLTDFGAFVELPNGFQALLHISELSHSRIRAVEDVVHEGQEFKVQCLGRDHKGNVKLSRKALLPKPQGWS</sequence>
<proteinExistence type="inferred from homology"/>
<dbReference type="PROSITE" id="PS50126">
    <property type="entry name" value="S1"/>
    <property type="match status" value="1"/>
</dbReference>
<dbReference type="EC" id="2.7.7.8" evidence="2"/>
<dbReference type="InterPro" id="IPR020568">
    <property type="entry name" value="Ribosomal_Su5_D2-typ_SF"/>
</dbReference>
<dbReference type="SUPFAM" id="SSF54791">
    <property type="entry name" value="Eukaryotic type KH-domain (KH-domain type I)"/>
    <property type="match status" value="1"/>
</dbReference>
<dbReference type="SMART" id="SM00322">
    <property type="entry name" value="KH"/>
    <property type="match status" value="1"/>
</dbReference>
<dbReference type="InterPro" id="IPR036612">
    <property type="entry name" value="KH_dom_type_1_sf"/>
</dbReference>
<feature type="domain" description="S1 motif" evidence="8">
    <location>
        <begin position="326"/>
        <end position="394"/>
    </location>
</feature>
<dbReference type="GO" id="GO:0000175">
    <property type="term" value="F:3'-5'-RNA exonuclease activity"/>
    <property type="evidence" value="ECO:0007669"/>
    <property type="project" value="TreeGrafter"/>
</dbReference>
<dbReference type="PROSITE" id="PS50084">
    <property type="entry name" value="KH_TYPE_1"/>
    <property type="match status" value="1"/>
</dbReference>
<dbReference type="SMART" id="SM00316">
    <property type="entry name" value="S1"/>
    <property type="match status" value="1"/>
</dbReference>
<keyword evidence="3" id="KW-0808">Transferase</keyword>
<evidence type="ECO:0000313" key="10">
    <source>
        <dbReference type="Proteomes" id="UP000708148"/>
    </source>
</evidence>
<evidence type="ECO:0000256" key="4">
    <source>
        <dbReference type="ARBA" id="ARBA00022695"/>
    </source>
</evidence>
<keyword evidence="10" id="KW-1185">Reference proteome</keyword>
<keyword evidence="4" id="KW-0548">Nucleotidyltransferase</keyword>
<dbReference type="PANTHER" id="PTHR11252:SF16">
    <property type="entry name" value="POLYRIBONUCLEOTIDE NUCLEOTIDYLTRANSFERASE 2, MITOCHONDRIAL"/>
    <property type="match status" value="1"/>
</dbReference>
<comment type="caution">
    <text evidence="9">The sequence shown here is derived from an EMBL/GenBank/DDBJ whole genome shotgun (WGS) entry which is preliminary data.</text>
</comment>
<dbReference type="InterPro" id="IPR003029">
    <property type="entry name" value="S1_domain"/>
</dbReference>
<dbReference type="InterPro" id="IPR012162">
    <property type="entry name" value="PNPase"/>
</dbReference>
<evidence type="ECO:0000256" key="7">
    <source>
        <dbReference type="PROSITE-ProRule" id="PRU00117"/>
    </source>
</evidence>
<dbReference type="GO" id="GO:0000965">
    <property type="term" value="P:mitochondrial RNA 3'-end processing"/>
    <property type="evidence" value="ECO:0007669"/>
    <property type="project" value="TreeGrafter"/>
</dbReference>
<dbReference type="Pfam" id="PF01138">
    <property type="entry name" value="RNase_PH"/>
    <property type="match status" value="1"/>
</dbReference>
<dbReference type="AlphaFoldDB" id="A0A8S1IUK4"/>
<dbReference type="Pfam" id="PF00013">
    <property type="entry name" value="KH_1"/>
    <property type="match status" value="1"/>
</dbReference>
<dbReference type="EMBL" id="CAJHUC010000846">
    <property type="protein sequence ID" value="CAD7698524.1"/>
    <property type="molecule type" value="Genomic_DNA"/>
</dbReference>
<evidence type="ECO:0000256" key="6">
    <source>
        <dbReference type="ARBA" id="ARBA00031451"/>
    </source>
</evidence>
<dbReference type="GO" id="GO:0003723">
    <property type="term" value="F:RNA binding"/>
    <property type="evidence" value="ECO:0007669"/>
    <property type="project" value="UniProtKB-UniRule"/>
</dbReference>
<evidence type="ECO:0000256" key="1">
    <source>
        <dbReference type="ARBA" id="ARBA00007404"/>
    </source>
</evidence>
<protein>
    <recommendedName>
        <fullName evidence="2">polyribonucleotide nucleotidyltransferase</fullName>
        <ecNumber evidence="2">2.7.7.8</ecNumber>
    </recommendedName>
    <alternativeName>
        <fullName evidence="6">Polynucleotide phosphorylase 1</fullName>
    </alternativeName>
</protein>
<keyword evidence="5 7" id="KW-0694">RNA-binding</keyword>
<dbReference type="SUPFAM" id="SSF55666">
    <property type="entry name" value="Ribonuclease PH domain 2-like"/>
    <property type="match status" value="1"/>
</dbReference>